<dbReference type="Gene3D" id="3.40.630.30">
    <property type="match status" value="1"/>
</dbReference>
<dbReference type="EC" id="2.3.-.-" evidence="2"/>
<evidence type="ECO:0000313" key="2">
    <source>
        <dbReference type="EMBL" id="MFC0271158.1"/>
    </source>
</evidence>
<organism evidence="2 3">
    <name type="scientific">Metabacillus herbersteinensis</name>
    <dbReference type="NCBI Taxonomy" id="283816"/>
    <lineage>
        <taxon>Bacteria</taxon>
        <taxon>Bacillati</taxon>
        <taxon>Bacillota</taxon>
        <taxon>Bacilli</taxon>
        <taxon>Bacillales</taxon>
        <taxon>Bacillaceae</taxon>
        <taxon>Metabacillus</taxon>
    </lineage>
</organism>
<dbReference type="InterPro" id="IPR050276">
    <property type="entry name" value="MshD_Acetyltransferase"/>
</dbReference>
<dbReference type="PANTHER" id="PTHR43617">
    <property type="entry name" value="L-AMINO ACID N-ACETYLTRANSFERASE"/>
    <property type="match status" value="1"/>
</dbReference>
<keyword evidence="2" id="KW-0808">Transferase</keyword>
<feature type="domain" description="N-acetyltransferase" evidence="1">
    <location>
        <begin position="2"/>
        <end position="166"/>
    </location>
</feature>
<sequence>MFTIRKATKKDAKGIAKVHVDSWKSTYKGIVVQAYLDSLTYKQKEEQWSQANFDRLYVAEAIEEHIVGFVSFGKERSENYHFKSELYAIYILEEYQGKGIGKQLVLAAIDELQQQQLSNLLVWVLEENPSRAFYERYSPEKVGEETFSIHNREHVEIAYGWTNLTKLKERITGGQRT</sequence>
<dbReference type="CDD" id="cd04301">
    <property type="entry name" value="NAT_SF"/>
    <property type="match status" value="1"/>
</dbReference>
<comment type="caution">
    <text evidence="2">The sequence shown here is derived from an EMBL/GenBank/DDBJ whole genome shotgun (WGS) entry which is preliminary data.</text>
</comment>
<dbReference type="InterPro" id="IPR000182">
    <property type="entry name" value="GNAT_dom"/>
</dbReference>
<keyword evidence="2" id="KW-0012">Acyltransferase</keyword>
<dbReference type="SUPFAM" id="SSF55729">
    <property type="entry name" value="Acyl-CoA N-acyltransferases (Nat)"/>
    <property type="match status" value="1"/>
</dbReference>
<evidence type="ECO:0000259" key="1">
    <source>
        <dbReference type="PROSITE" id="PS51186"/>
    </source>
</evidence>
<dbReference type="PROSITE" id="PS51186">
    <property type="entry name" value="GNAT"/>
    <property type="match status" value="1"/>
</dbReference>
<dbReference type="RefSeq" id="WP_378931901.1">
    <property type="nucleotide sequence ID" value="NZ_JBHLVO010000003.1"/>
</dbReference>
<dbReference type="PANTHER" id="PTHR43617:SF30">
    <property type="entry name" value="HISTONE ACETYLTRANSFERASE"/>
    <property type="match status" value="1"/>
</dbReference>
<protein>
    <submittedName>
        <fullName evidence="2">GNAT family N-acetyltransferase</fullName>
        <ecNumber evidence="2">2.3.-.-</ecNumber>
    </submittedName>
</protein>
<dbReference type="Proteomes" id="UP001589854">
    <property type="component" value="Unassembled WGS sequence"/>
</dbReference>
<evidence type="ECO:0000313" key="3">
    <source>
        <dbReference type="Proteomes" id="UP001589854"/>
    </source>
</evidence>
<keyword evidence="3" id="KW-1185">Reference proteome</keyword>
<dbReference type="Pfam" id="PF00583">
    <property type="entry name" value="Acetyltransf_1"/>
    <property type="match status" value="1"/>
</dbReference>
<gene>
    <name evidence="2" type="ORF">ACFFIX_06800</name>
</gene>
<proteinExistence type="predicted"/>
<reference evidence="2 3" key="1">
    <citation type="submission" date="2024-09" db="EMBL/GenBank/DDBJ databases">
        <authorList>
            <person name="Sun Q."/>
            <person name="Mori K."/>
        </authorList>
    </citation>
    <scope>NUCLEOTIDE SEQUENCE [LARGE SCALE GENOMIC DNA]</scope>
    <source>
        <strain evidence="2 3">CCM 7228</strain>
    </source>
</reference>
<name>A0ABV6GBV5_9BACI</name>
<dbReference type="GO" id="GO:0016746">
    <property type="term" value="F:acyltransferase activity"/>
    <property type="evidence" value="ECO:0007669"/>
    <property type="project" value="UniProtKB-KW"/>
</dbReference>
<dbReference type="EMBL" id="JBHLVO010000003">
    <property type="protein sequence ID" value="MFC0271158.1"/>
    <property type="molecule type" value="Genomic_DNA"/>
</dbReference>
<dbReference type="InterPro" id="IPR016181">
    <property type="entry name" value="Acyl_CoA_acyltransferase"/>
</dbReference>
<accession>A0ABV6GBV5</accession>